<accession>A0A974H3Y4</accession>
<gene>
    <name evidence="1" type="ORF">XELAEV_18044683mg</name>
</gene>
<dbReference type="AlphaFoldDB" id="A0A974H3Y4"/>
<dbReference type="Proteomes" id="UP000694892">
    <property type="component" value="Chromosome 9_10L"/>
</dbReference>
<organism evidence="1 2">
    <name type="scientific">Xenopus laevis</name>
    <name type="common">African clawed frog</name>
    <dbReference type="NCBI Taxonomy" id="8355"/>
    <lineage>
        <taxon>Eukaryota</taxon>
        <taxon>Metazoa</taxon>
        <taxon>Chordata</taxon>
        <taxon>Craniata</taxon>
        <taxon>Vertebrata</taxon>
        <taxon>Euteleostomi</taxon>
        <taxon>Amphibia</taxon>
        <taxon>Batrachia</taxon>
        <taxon>Anura</taxon>
        <taxon>Pipoidea</taxon>
        <taxon>Pipidae</taxon>
        <taxon>Xenopodinae</taxon>
        <taxon>Xenopus</taxon>
        <taxon>Xenopus</taxon>
    </lineage>
</organism>
<protein>
    <submittedName>
        <fullName evidence="1">Uncharacterized protein</fullName>
    </submittedName>
</protein>
<reference evidence="2" key="1">
    <citation type="journal article" date="2016" name="Nature">
        <title>Genome evolution in the allotetraploid frog Xenopus laevis.</title>
        <authorList>
            <person name="Session A.M."/>
            <person name="Uno Y."/>
            <person name="Kwon T."/>
            <person name="Chapman J.A."/>
            <person name="Toyoda A."/>
            <person name="Takahashi S."/>
            <person name="Fukui A."/>
            <person name="Hikosaka A."/>
            <person name="Suzuki A."/>
            <person name="Kondo M."/>
            <person name="van Heeringen S.J."/>
            <person name="Quigley I."/>
            <person name="Heinz S."/>
            <person name="Ogino H."/>
            <person name="Ochi H."/>
            <person name="Hellsten U."/>
            <person name="Lyons J.B."/>
            <person name="Simakov O."/>
            <person name="Putnam N."/>
            <person name="Stites J."/>
            <person name="Kuroki Y."/>
            <person name="Tanaka T."/>
            <person name="Michiue T."/>
            <person name="Watanabe M."/>
            <person name="Bogdanovic O."/>
            <person name="Lister R."/>
            <person name="Georgiou G."/>
            <person name="Paranjpe S.S."/>
            <person name="van Kruijsbergen I."/>
            <person name="Shu S."/>
            <person name="Carlson J."/>
            <person name="Kinoshita T."/>
            <person name="Ohta Y."/>
            <person name="Mawaribuchi S."/>
            <person name="Jenkins J."/>
            <person name="Grimwood J."/>
            <person name="Schmutz J."/>
            <person name="Mitros T."/>
            <person name="Mozaffari S.V."/>
            <person name="Suzuki Y."/>
            <person name="Haramoto Y."/>
            <person name="Yamamoto T.S."/>
            <person name="Takagi C."/>
            <person name="Heald R."/>
            <person name="Miller K."/>
            <person name="Haudenschild C."/>
            <person name="Kitzman J."/>
            <person name="Nakayama T."/>
            <person name="Izutsu Y."/>
            <person name="Robert J."/>
            <person name="Fortriede J."/>
            <person name="Burns K."/>
            <person name="Lotay V."/>
            <person name="Karimi K."/>
            <person name="Yasuoka Y."/>
            <person name="Dichmann D.S."/>
            <person name="Flajnik M.F."/>
            <person name="Houston D.W."/>
            <person name="Shendure J."/>
            <person name="DuPasquier L."/>
            <person name="Vize P.D."/>
            <person name="Zorn A.M."/>
            <person name="Ito M."/>
            <person name="Marcotte E.M."/>
            <person name="Wallingford J.B."/>
            <person name="Ito Y."/>
            <person name="Asashima M."/>
            <person name="Ueno N."/>
            <person name="Matsuda Y."/>
            <person name="Veenstra G.J."/>
            <person name="Fujiyama A."/>
            <person name="Harland R.M."/>
            <person name="Taira M."/>
            <person name="Rokhsar D.S."/>
        </authorList>
    </citation>
    <scope>NUCLEOTIDE SEQUENCE [LARGE SCALE GENOMIC DNA]</scope>
    <source>
        <strain evidence="2">J</strain>
    </source>
</reference>
<proteinExistence type="predicted"/>
<name>A0A974H3Y4_XENLA</name>
<sequence>MPIKNLQVIQQNLGICFIGKTGGEVTGIRNPTPKARIGFLGLWNTLCFLPWQKNTGREKADFIPSSPPVLCL</sequence>
<evidence type="ECO:0000313" key="1">
    <source>
        <dbReference type="EMBL" id="OCT63586.1"/>
    </source>
</evidence>
<dbReference type="EMBL" id="CM004482">
    <property type="protein sequence ID" value="OCT63586.1"/>
    <property type="molecule type" value="Genomic_DNA"/>
</dbReference>
<evidence type="ECO:0000313" key="2">
    <source>
        <dbReference type="Proteomes" id="UP000694892"/>
    </source>
</evidence>